<proteinExistence type="predicted"/>
<dbReference type="CDD" id="cd02961">
    <property type="entry name" value="PDI_a_family"/>
    <property type="match status" value="1"/>
</dbReference>
<evidence type="ECO:0000313" key="2">
    <source>
        <dbReference type="EMBL" id="CAG5134297.1"/>
    </source>
</evidence>
<dbReference type="SUPFAM" id="SSF52833">
    <property type="entry name" value="Thioredoxin-like"/>
    <property type="match status" value="1"/>
</dbReference>
<dbReference type="Gene3D" id="3.40.30.10">
    <property type="entry name" value="Glutaredoxin"/>
    <property type="match status" value="1"/>
</dbReference>
<dbReference type="InterPro" id="IPR036249">
    <property type="entry name" value="Thioredoxin-like_sf"/>
</dbReference>
<sequence>MPKFDPTTKKGLVRVLPAQIDPLAGLALRETNPEPTEKRARHPPILKSKNPVPTPEYEIPEPEYDDEEIDPFAKARSSMQREGAIGDADYGRRVAGQRDPWLFSGGSNVRLLNSSNFYDSVVRMEKALVMFYNPSSPEDSIWARREFSEAANKPGPPNQVFASVDCSTNRDLCCREQATRNLPIFRLYSNGYQVSTSQHSYDLTANQMVTLVRMAPVLNQPRSKV</sequence>
<accession>A0A8S3ZX78</accession>
<dbReference type="EMBL" id="CAJHNH020007013">
    <property type="protein sequence ID" value="CAG5134297.1"/>
    <property type="molecule type" value="Genomic_DNA"/>
</dbReference>
<evidence type="ECO:0000313" key="3">
    <source>
        <dbReference type="Proteomes" id="UP000678393"/>
    </source>
</evidence>
<gene>
    <name evidence="2" type="ORF">CUNI_LOCUS19855</name>
</gene>
<name>A0A8S3ZX78_9EUPU</name>
<protein>
    <submittedName>
        <fullName evidence="2">Uncharacterized protein</fullName>
    </submittedName>
</protein>
<comment type="caution">
    <text evidence="2">The sequence shown here is derived from an EMBL/GenBank/DDBJ whole genome shotgun (WGS) entry which is preliminary data.</text>
</comment>
<reference evidence="2" key="1">
    <citation type="submission" date="2021-04" db="EMBL/GenBank/DDBJ databases">
        <authorList>
            <consortium name="Molecular Ecology Group"/>
        </authorList>
    </citation>
    <scope>NUCLEOTIDE SEQUENCE</scope>
</reference>
<organism evidence="2 3">
    <name type="scientific">Candidula unifasciata</name>
    <dbReference type="NCBI Taxonomy" id="100452"/>
    <lineage>
        <taxon>Eukaryota</taxon>
        <taxon>Metazoa</taxon>
        <taxon>Spiralia</taxon>
        <taxon>Lophotrochozoa</taxon>
        <taxon>Mollusca</taxon>
        <taxon>Gastropoda</taxon>
        <taxon>Heterobranchia</taxon>
        <taxon>Euthyneura</taxon>
        <taxon>Panpulmonata</taxon>
        <taxon>Eupulmonata</taxon>
        <taxon>Stylommatophora</taxon>
        <taxon>Helicina</taxon>
        <taxon>Helicoidea</taxon>
        <taxon>Geomitridae</taxon>
        <taxon>Candidula</taxon>
    </lineage>
</organism>
<dbReference type="Proteomes" id="UP000678393">
    <property type="component" value="Unassembled WGS sequence"/>
</dbReference>
<keyword evidence="3" id="KW-1185">Reference proteome</keyword>
<dbReference type="AlphaFoldDB" id="A0A8S3ZX78"/>
<feature type="region of interest" description="Disordered" evidence="1">
    <location>
        <begin position="23"/>
        <end position="57"/>
    </location>
</feature>
<evidence type="ECO:0000256" key="1">
    <source>
        <dbReference type="SAM" id="MobiDB-lite"/>
    </source>
</evidence>